<dbReference type="EMBL" id="LQQC01000007">
    <property type="protein sequence ID" value="KXZ59059.1"/>
    <property type="molecule type" value="Genomic_DNA"/>
</dbReference>
<gene>
    <name evidence="1" type="ORF">Bravens_00612</name>
</gene>
<accession>A0A150HAE0</accession>
<proteinExistence type="predicted"/>
<evidence type="ECO:0000313" key="1">
    <source>
        <dbReference type="EMBL" id="KXZ59059.1"/>
    </source>
</evidence>
<keyword evidence="2" id="KW-1185">Reference proteome</keyword>
<sequence>MNLHLRAKPAPLAVRITTGTIRTPNNAKLTLKCNLTRKCAALKRESASARKTSPAAAHEVVLTSTQIARVSGVGSGKNAERFESGAQSVEAQQVIPHNPHDRVAQPMQLMFAFFFAQQLVSVAIEAAVGCG</sequence>
<dbReference type="AlphaFoldDB" id="A0A150HAE0"/>
<evidence type="ECO:0000313" key="2">
    <source>
        <dbReference type="Proteomes" id="UP000243589"/>
    </source>
</evidence>
<protein>
    <submittedName>
        <fullName evidence="1">Uncharacterized protein</fullName>
    </submittedName>
</protein>
<dbReference type="Proteomes" id="UP000243589">
    <property type="component" value="Unassembled WGS sequence"/>
</dbReference>
<reference evidence="1 2" key="1">
    <citation type="submission" date="2016-01" db="EMBL/GenBank/DDBJ databases">
        <title>Use of Whole Genome Sequencing to ascertain that Brevibacterium massiliense (Roux, Raoult 2009) is a later heterotypic synonym of Brevibacterium ravenspurgense (Mages 2008).</title>
        <authorList>
            <person name="Bernier A.-M."/>
            <person name="Burdz T."/>
            <person name="Huynh C."/>
            <person name="Pachecho A.L."/>
            <person name="Wiebe D."/>
            <person name="Bonner C."/>
            <person name="Bernard K."/>
        </authorList>
    </citation>
    <scope>NUCLEOTIDE SEQUENCE [LARGE SCALE GENOMIC DNA]</scope>
    <source>
        <strain evidence="1 2">CCUG56047</strain>
    </source>
</reference>
<organism evidence="1 2">
    <name type="scientific">Brevibacterium ravenspurgense</name>
    <dbReference type="NCBI Taxonomy" id="479117"/>
    <lineage>
        <taxon>Bacteria</taxon>
        <taxon>Bacillati</taxon>
        <taxon>Actinomycetota</taxon>
        <taxon>Actinomycetes</taxon>
        <taxon>Micrococcales</taxon>
        <taxon>Brevibacteriaceae</taxon>
        <taxon>Brevibacterium</taxon>
    </lineage>
</organism>
<comment type="caution">
    <text evidence="1">The sequence shown here is derived from an EMBL/GenBank/DDBJ whole genome shotgun (WGS) entry which is preliminary data.</text>
</comment>
<name>A0A150HAE0_9MICO</name>